<accession>A0A7S1J2P7</accession>
<dbReference type="SMART" id="SM00054">
    <property type="entry name" value="EFh"/>
    <property type="match status" value="2"/>
</dbReference>
<dbReference type="Pfam" id="PF13499">
    <property type="entry name" value="EF-hand_7"/>
    <property type="match status" value="1"/>
</dbReference>
<feature type="domain" description="EF-hand" evidence="2">
    <location>
        <begin position="35"/>
        <end position="70"/>
    </location>
</feature>
<dbReference type="GO" id="GO:0005509">
    <property type="term" value="F:calcium ion binding"/>
    <property type="evidence" value="ECO:0007669"/>
    <property type="project" value="InterPro"/>
</dbReference>
<dbReference type="InterPro" id="IPR018247">
    <property type="entry name" value="EF_Hand_1_Ca_BS"/>
</dbReference>
<proteinExistence type="predicted"/>
<dbReference type="EMBL" id="HBGA01112538">
    <property type="protein sequence ID" value="CAD9030729.1"/>
    <property type="molecule type" value="Transcribed_RNA"/>
</dbReference>
<dbReference type="Gene3D" id="1.10.238.10">
    <property type="entry name" value="EF-hand"/>
    <property type="match status" value="1"/>
</dbReference>
<dbReference type="PROSITE" id="PS50222">
    <property type="entry name" value="EF_HAND_2"/>
    <property type="match status" value="2"/>
</dbReference>
<dbReference type="InterPro" id="IPR011992">
    <property type="entry name" value="EF-hand-dom_pair"/>
</dbReference>
<gene>
    <name evidence="3" type="ORF">EGYM00392_LOCUS41869</name>
</gene>
<evidence type="ECO:0000256" key="1">
    <source>
        <dbReference type="ARBA" id="ARBA00022837"/>
    </source>
</evidence>
<dbReference type="InterPro" id="IPR002048">
    <property type="entry name" value="EF_hand_dom"/>
</dbReference>
<sequence>MRDMPRRSPNFAGPTSSTLSKAKRAINQMRSLLSVDQEQLFNTFLEYDIDLSGRMDREEFMNMLRAFDPSQDPRDLEAFLNEIDEDCDGDISFTEFLDWWEMKKDDASGAGTGWFSMQLKMKFAGDKLKGFMGGKDQLDERLQRMSDAELQQCIHRYREDLYLLRLWMHEMRTKAEDEMEAQNLRKAKGVIWTEEERSDLKDLFLRVSRGKETIGVESSLPRLCALLNFDITFSCLERITKLYSTRMDFENFLIFWATRPESGKLSFVGRPPVYRWGEANPTGSGISKPIFS</sequence>
<keyword evidence="1" id="KW-0106">Calcium</keyword>
<name>A0A7S1J2P7_9EUGL</name>
<evidence type="ECO:0000259" key="2">
    <source>
        <dbReference type="PROSITE" id="PS50222"/>
    </source>
</evidence>
<feature type="domain" description="EF-hand" evidence="2">
    <location>
        <begin position="71"/>
        <end position="106"/>
    </location>
</feature>
<dbReference type="CDD" id="cd00051">
    <property type="entry name" value="EFh"/>
    <property type="match status" value="1"/>
</dbReference>
<dbReference type="SUPFAM" id="SSF47473">
    <property type="entry name" value="EF-hand"/>
    <property type="match status" value="1"/>
</dbReference>
<organism evidence="3">
    <name type="scientific">Eutreptiella gymnastica</name>
    <dbReference type="NCBI Taxonomy" id="73025"/>
    <lineage>
        <taxon>Eukaryota</taxon>
        <taxon>Discoba</taxon>
        <taxon>Euglenozoa</taxon>
        <taxon>Euglenida</taxon>
        <taxon>Spirocuta</taxon>
        <taxon>Euglenophyceae</taxon>
        <taxon>Eutreptiales</taxon>
        <taxon>Eutreptiaceae</taxon>
        <taxon>Eutreptiella</taxon>
    </lineage>
</organism>
<evidence type="ECO:0000313" key="3">
    <source>
        <dbReference type="EMBL" id="CAD9030729.1"/>
    </source>
</evidence>
<dbReference type="PROSITE" id="PS00018">
    <property type="entry name" value="EF_HAND_1"/>
    <property type="match status" value="1"/>
</dbReference>
<reference evidence="3" key="1">
    <citation type="submission" date="2021-01" db="EMBL/GenBank/DDBJ databases">
        <authorList>
            <person name="Corre E."/>
            <person name="Pelletier E."/>
            <person name="Niang G."/>
            <person name="Scheremetjew M."/>
            <person name="Finn R."/>
            <person name="Kale V."/>
            <person name="Holt S."/>
            <person name="Cochrane G."/>
            <person name="Meng A."/>
            <person name="Brown T."/>
            <person name="Cohen L."/>
        </authorList>
    </citation>
    <scope>NUCLEOTIDE SEQUENCE</scope>
    <source>
        <strain evidence="3">NIES-381</strain>
    </source>
</reference>
<protein>
    <recommendedName>
        <fullName evidence="2">EF-hand domain-containing protein</fullName>
    </recommendedName>
</protein>
<dbReference type="AlphaFoldDB" id="A0A7S1J2P7"/>